<dbReference type="SUPFAM" id="SSF51120">
    <property type="entry name" value="beta-Roll"/>
    <property type="match status" value="1"/>
</dbReference>
<dbReference type="InterPro" id="IPR011049">
    <property type="entry name" value="Serralysin-like_metalloprot_C"/>
</dbReference>
<dbReference type="Pfam" id="PF00353">
    <property type="entry name" value="HemolysinCabind"/>
    <property type="match status" value="1"/>
</dbReference>
<evidence type="ECO:0000256" key="1">
    <source>
        <dbReference type="ARBA" id="ARBA00022837"/>
    </source>
</evidence>
<dbReference type="InterPro" id="IPR018511">
    <property type="entry name" value="Hemolysin-typ_Ca-bd_CS"/>
</dbReference>
<dbReference type="GO" id="GO:0005509">
    <property type="term" value="F:calcium ion binding"/>
    <property type="evidence" value="ECO:0007669"/>
    <property type="project" value="InterPro"/>
</dbReference>
<proteinExistence type="predicted"/>
<dbReference type="RefSeq" id="WP_210218137.1">
    <property type="nucleotide sequence ID" value="NZ_CP072793.1"/>
</dbReference>
<name>A0A975IGB1_9GAMM</name>
<organism evidence="2 3">
    <name type="scientific">Thiothrix unzii</name>
    <dbReference type="NCBI Taxonomy" id="111769"/>
    <lineage>
        <taxon>Bacteria</taxon>
        <taxon>Pseudomonadati</taxon>
        <taxon>Pseudomonadota</taxon>
        <taxon>Gammaproteobacteria</taxon>
        <taxon>Thiotrichales</taxon>
        <taxon>Thiotrichaceae</taxon>
        <taxon>Thiothrix</taxon>
    </lineage>
</organism>
<keyword evidence="3" id="KW-1185">Reference proteome</keyword>
<gene>
    <name evidence="2" type="ORF">J9260_12855</name>
</gene>
<accession>A0A975IGB1</accession>
<evidence type="ECO:0000313" key="2">
    <source>
        <dbReference type="EMBL" id="QTR52597.1"/>
    </source>
</evidence>
<dbReference type="PRINTS" id="PR00313">
    <property type="entry name" value="CABNDNGRPT"/>
</dbReference>
<dbReference type="Proteomes" id="UP000672009">
    <property type="component" value="Chromosome"/>
</dbReference>
<reference evidence="2" key="1">
    <citation type="submission" date="2021-04" db="EMBL/GenBank/DDBJ databases">
        <title>Genomics, taxonomy and metabolism of representatives of sulfur bacteria of the genus Thiothrix: Thiothrix fructosivorans QT, Thiothrix unzii A1T and three new species, Thiothrix subterranea sp. nov., Thiothrix litoralis sp. nov. and 'Candidatus Thiothrix anitrata' sp. nov.</title>
        <authorList>
            <person name="Ravin N.V."/>
            <person name="Smolyakov D."/>
            <person name="Rudenko T.S."/>
            <person name="Mardanov A.V."/>
            <person name="Beletsky A.V."/>
            <person name="Markov N.D."/>
            <person name="Fomenkov A.I."/>
            <person name="Roberts R.J."/>
            <person name="Karnachuk O.V."/>
            <person name="Novikov A."/>
            <person name="Grabovich M.Y."/>
        </authorList>
    </citation>
    <scope>NUCLEOTIDE SEQUENCE</scope>
    <source>
        <strain evidence="2">A1</strain>
    </source>
</reference>
<dbReference type="EMBL" id="CP072793">
    <property type="protein sequence ID" value="QTR52597.1"/>
    <property type="molecule type" value="Genomic_DNA"/>
</dbReference>
<dbReference type="InterPro" id="IPR001343">
    <property type="entry name" value="Hemolysn_Ca-bd"/>
</dbReference>
<dbReference type="Gene3D" id="2.150.10.10">
    <property type="entry name" value="Serralysin-like metalloprotease, C-terminal"/>
    <property type="match status" value="1"/>
</dbReference>
<keyword evidence="1" id="KW-0106">Calcium</keyword>
<dbReference type="KEGG" id="tun:J9260_12855"/>
<dbReference type="PROSITE" id="PS00330">
    <property type="entry name" value="HEMOLYSIN_CALCIUM"/>
    <property type="match status" value="2"/>
</dbReference>
<sequence length="747" mass="73586">MLDLILNTADDVGLANVLALRADEAEGDQAIELRDHTNNAFVAAAGETTTYNVVNLSANEANTISIAHSGSTTLAAPAAANNALTDNFVDLDVADGVTAVNLTITNGVNSDNRFNFQLYTDSDRALNSTGVTSAFSTAQDAGTTNAVTSLTLTDSDNESNTVLLAADGYLAGAAQGNGTAYTSVTLAGGTSGTFMNLDATANAFGFDTTGASTGDTNVVTDIVAGAAERLSAATINASAMSSNVVVRVGNNFNSATGAQSITMGSGDDTVIFDMLADTRAGLTISDTVAGGTGSDTLAIDGNGVAISLGASEWTNVTGMETIRLISNGVASNNALLATNAYNLTLTDLLVDNNGANGSMIAIINDNDDSTTAAGSANVGATIDARALAANNAFSYNGQETSATAGTVMTADRFVFADVNINGTSVIDGGADQTTASVVVGTQTSGTTAGHSANIDILEVRNAAVVSAGDLANITNVGVISFTNDTATAVSSTLELNNAIVDALVNSTAAADGTSAATIAATHEILTINAVDNALVAGATTGLNMQTAGLTNAALSLNVTGGGAADVLSGGAGVDVLNGGAGNDTISSGDGNDTITGGTGADVLTGGAGVDTFVFTPGDNATPSTTVFDTITDYRLGGDSVIDFAAALAVGTQTNAAAAGVATVGAAGFLTFNAADTTFAQHLIAAEAALSGGAANRAVVWQEGADSYMFVTDAVAGVGANDVLIQLTGVTSTATGFTFAGGNITAIG</sequence>
<evidence type="ECO:0000313" key="3">
    <source>
        <dbReference type="Proteomes" id="UP000672009"/>
    </source>
</evidence>
<dbReference type="AlphaFoldDB" id="A0A975IGB1"/>
<protein>
    <submittedName>
        <fullName evidence="2">Calcium-binding protein</fullName>
    </submittedName>
</protein>